<reference evidence="1 2" key="1">
    <citation type="journal article" date="2023" name="Plants (Basel)">
        <title>Bridging the Gap: Combining Genomics and Transcriptomics Approaches to Understand Stylosanthes scabra, an Orphan Legume from the Brazilian Caatinga.</title>
        <authorList>
            <person name="Ferreira-Neto J.R.C."/>
            <person name="da Silva M.D."/>
            <person name="Binneck E."/>
            <person name="de Melo N.F."/>
            <person name="da Silva R.H."/>
            <person name="de Melo A.L.T.M."/>
            <person name="Pandolfi V."/>
            <person name="Bustamante F.O."/>
            <person name="Brasileiro-Vidal A.C."/>
            <person name="Benko-Iseppon A.M."/>
        </authorList>
    </citation>
    <scope>NUCLEOTIDE SEQUENCE [LARGE SCALE GENOMIC DNA]</scope>
    <source>
        <tissue evidence="1">Leaves</tissue>
    </source>
</reference>
<proteinExistence type="predicted"/>
<evidence type="ECO:0000313" key="2">
    <source>
        <dbReference type="Proteomes" id="UP001341840"/>
    </source>
</evidence>
<accession>A0ABU6YC04</accession>
<name>A0ABU6YC04_9FABA</name>
<protein>
    <submittedName>
        <fullName evidence="1">Uncharacterized protein</fullName>
    </submittedName>
</protein>
<organism evidence="1 2">
    <name type="scientific">Stylosanthes scabra</name>
    <dbReference type="NCBI Taxonomy" id="79078"/>
    <lineage>
        <taxon>Eukaryota</taxon>
        <taxon>Viridiplantae</taxon>
        <taxon>Streptophyta</taxon>
        <taxon>Embryophyta</taxon>
        <taxon>Tracheophyta</taxon>
        <taxon>Spermatophyta</taxon>
        <taxon>Magnoliopsida</taxon>
        <taxon>eudicotyledons</taxon>
        <taxon>Gunneridae</taxon>
        <taxon>Pentapetalae</taxon>
        <taxon>rosids</taxon>
        <taxon>fabids</taxon>
        <taxon>Fabales</taxon>
        <taxon>Fabaceae</taxon>
        <taxon>Papilionoideae</taxon>
        <taxon>50 kb inversion clade</taxon>
        <taxon>dalbergioids sensu lato</taxon>
        <taxon>Dalbergieae</taxon>
        <taxon>Pterocarpus clade</taxon>
        <taxon>Stylosanthes</taxon>
    </lineage>
</organism>
<gene>
    <name evidence="1" type="ORF">PIB30_037109</name>
</gene>
<evidence type="ECO:0000313" key="1">
    <source>
        <dbReference type="EMBL" id="MED6207589.1"/>
    </source>
</evidence>
<sequence length="104" mass="12533">MAVTVGIRYARARPRSLGSFRITTGGLCPSSAWHRIMRSIFGFFPITAGYEFKIYESWRMRASKRLRELMHNIRNKGAPHRWIRDDLWDRLVEFWRQEDFKKLK</sequence>
<comment type="caution">
    <text evidence="1">The sequence shown here is derived from an EMBL/GenBank/DDBJ whole genome shotgun (WGS) entry which is preliminary data.</text>
</comment>
<dbReference type="Proteomes" id="UP001341840">
    <property type="component" value="Unassembled WGS sequence"/>
</dbReference>
<keyword evidence="2" id="KW-1185">Reference proteome</keyword>
<dbReference type="EMBL" id="JASCZI010241840">
    <property type="protein sequence ID" value="MED6207589.1"/>
    <property type="molecule type" value="Genomic_DNA"/>
</dbReference>